<organism evidence="2 3">
    <name type="scientific">Rehaibacterium terrae</name>
    <dbReference type="NCBI Taxonomy" id="1341696"/>
    <lineage>
        <taxon>Bacteria</taxon>
        <taxon>Pseudomonadati</taxon>
        <taxon>Pseudomonadota</taxon>
        <taxon>Gammaproteobacteria</taxon>
        <taxon>Lysobacterales</taxon>
        <taxon>Lysobacteraceae</taxon>
        <taxon>Rehaibacterium</taxon>
    </lineage>
</organism>
<dbReference type="RefSeq" id="WP_183947086.1">
    <property type="nucleotide sequence ID" value="NZ_JACHHX010000002.1"/>
</dbReference>
<evidence type="ECO:0000256" key="1">
    <source>
        <dbReference type="SAM" id="SignalP"/>
    </source>
</evidence>
<sequence length="150" mass="16491">MLRRTLFFVVLALCSQDALPTTLPTVTVVGYRVSGWTTLCEGSGCNAYFTPSTSEPLPGEASLEPEDPGAASVEMVCSGDVITRESQMWLAYRAIMLVRYGARAAREDLNNIHREFLILFSNGSIGRYQRSDSEFRSSHGMDEIEAPNCG</sequence>
<proteinExistence type="predicted"/>
<protein>
    <submittedName>
        <fullName evidence="2">Uncharacterized protein</fullName>
    </submittedName>
</protein>
<dbReference type="AlphaFoldDB" id="A0A7W7V8E4"/>
<evidence type="ECO:0000313" key="2">
    <source>
        <dbReference type="EMBL" id="MBB5014505.1"/>
    </source>
</evidence>
<accession>A0A7W7V8E4</accession>
<name>A0A7W7V8E4_9GAMM</name>
<dbReference type="Proteomes" id="UP000519004">
    <property type="component" value="Unassembled WGS sequence"/>
</dbReference>
<reference evidence="2 3" key="1">
    <citation type="submission" date="2020-08" db="EMBL/GenBank/DDBJ databases">
        <title>Genomic Encyclopedia of Type Strains, Phase IV (KMG-IV): sequencing the most valuable type-strain genomes for metagenomic binning, comparative biology and taxonomic classification.</title>
        <authorList>
            <person name="Goeker M."/>
        </authorList>
    </citation>
    <scope>NUCLEOTIDE SEQUENCE [LARGE SCALE GENOMIC DNA]</scope>
    <source>
        <strain evidence="2 3">DSM 25897</strain>
    </source>
</reference>
<dbReference type="EMBL" id="JACHHX010000002">
    <property type="protein sequence ID" value="MBB5014505.1"/>
    <property type="molecule type" value="Genomic_DNA"/>
</dbReference>
<feature type="signal peptide" evidence="1">
    <location>
        <begin position="1"/>
        <end position="20"/>
    </location>
</feature>
<comment type="caution">
    <text evidence="2">The sequence shown here is derived from an EMBL/GenBank/DDBJ whole genome shotgun (WGS) entry which is preliminary data.</text>
</comment>
<feature type="chain" id="PRO_5030910841" evidence="1">
    <location>
        <begin position="21"/>
        <end position="150"/>
    </location>
</feature>
<evidence type="ECO:0000313" key="3">
    <source>
        <dbReference type="Proteomes" id="UP000519004"/>
    </source>
</evidence>
<keyword evidence="1" id="KW-0732">Signal</keyword>
<gene>
    <name evidence="2" type="ORF">HNQ58_000379</name>
</gene>
<keyword evidence="3" id="KW-1185">Reference proteome</keyword>